<dbReference type="InterPro" id="IPR050951">
    <property type="entry name" value="Retrovirus_Pol_polyprotein"/>
</dbReference>
<protein>
    <recommendedName>
        <fullName evidence="2">ribonuclease H</fullName>
        <ecNumber evidence="2">3.1.26.4</ecNumber>
    </recommendedName>
</protein>
<reference evidence="6 7" key="1">
    <citation type="submission" date="2023-09" db="EMBL/GenBank/DDBJ databases">
        <authorList>
            <person name="Wang M."/>
        </authorList>
    </citation>
    <scope>NUCLEOTIDE SEQUENCE [LARGE SCALE GENOMIC DNA]</scope>
    <source>
        <strain evidence="6">GT-2023</strain>
        <tissue evidence="6">Liver</tissue>
    </source>
</reference>
<feature type="domain" description="Reverse transcriptase" evidence="4">
    <location>
        <begin position="123"/>
        <end position="234"/>
    </location>
</feature>
<dbReference type="InterPro" id="IPR041577">
    <property type="entry name" value="RT_RNaseH_2"/>
</dbReference>
<dbReference type="EMBL" id="JAYMGO010000227">
    <property type="protein sequence ID" value="KAL1246561.1"/>
    <property type="molecule type" value="Genomic_DNA"/>
</dbReference>
<comment type="similarity">
    <text evidence="1">Belongs to the beta type-B retroviral polymerase family. HERV class-II K(HML-2) pol subfamily.</text>
</comment>
<dbReference type="Gene3D" id="3.30.70.270">
    <property type="match status" value="1"/>
</dbReference>
<dbReference type="PANTHER" id="PTHR37984:SF5">
    <property type="entry name" value="PROTEIN NYNRIN-LIKE"/>
    <property type="match status" value="1"/>
</dbReference>
<sequence>MVTTYTLEEDGLQNREVQVSSTRLQNSAIICNLKNYLAHLGECQDKELSELLDEFPSLFSDVPGKTTICSHDIDVGDASPIKQHPYRANPKKHDIMKSEVEYMLKYGIAVPSQSPWSSPCLLVPKPDSTYRFCTDCHKVNCITKADFFPLPRMEDFVDRVGNTKYVTKLDLLKGYWQVPLTQRASEISAFVTPDSLLQYSVLAFGMRNAPATFQRLMNTVLADVENCVVYLDDCEFGKGKITYLGKQVGQGMVKPVEAKITAVLEYPVPSDKPELRSTPILKAPEFDVPFKLQIDVSATGAGAVLLQEDQFGVEHPISYFSKKFSKRDAAYPLLPWLMKPFREGRGVTAEQINFNHHLSQARMTVERAFGRLKVHNEMFSEGDYEEDEGEVNEMDDRENREQAGVQMAQDIRNANVHIFQG</sequence>
<dbReference type="CDD" id="cd01647">
    <property type="entry name" value="RT_LTR"/>
    <property type="match status" value="1"/>
</dbReference>
<evidence type="ECO:0000256" key="2">
    <source>
        <dbReference type="ARBA" id="ARBA00012180"/>
    </source>
</evidence>
<dbReference type="InterPro" id="IPR043128">
    <property type="entry name" value="Rev_trsase/Diguanyl_cyclase"/>
</dbReference>
<comment type="caution">
    <text evidence="6">The sequence shown here is derived from an EMBL/GenBank/DDBJ whole genome shotgun (WGS) entry which is preliminary data.</text>
</comment>
<proteinExistence type="inferred from homology"/>
<evidence type="ECO:0000313" key="7">
    <source>
        <dbReference type="Proteomes" id="UP001558613"/>
    </source>
</evidence>
<dbReference type="Pfam" id="PF00078">
    <property type="entry name" value="RVT_1"/>
    <property type="match status" value="1"/>
</dbReference>
<accession>A0ABR3L0X8</accession>
<dbReference type="SUPFAM" id="SSF56672">
    <property type="entry name" value="DNA/RNA polymerases"/>
    <property type="match status" value="1"/>
</dbReference>
<keyword evidence="7" id="KW-1185">Reference proteome</keyword>
<feature type="domain" description="Reverse transcriptase/retrotransposon-derived protein RNase H-like" evidence="5">
    <location>
        <begin position="274"/>
        <end position="332"/>
    </location>
</feature>
<organism evidence="6 7">
    <name type="scientific">Cirrhinus molitorella</name>
    <name type="common">mud carp</name>
    <dbReference type="NCBI Taxonomy" id="172907"/>
    <lineage>
        <taxon>Eukaryota</taxon>
        <taxon>Metazoa</taxon>
        <taxon>Chordata</taxon>
        <taxon>Craniata</taxon>
        <taxon>Vertebrata</taxon>
        <taxon>Euteleostomi</taxon>
        <taxon>Actinopterygii</taxon>
        <taxon>Neopterygii</taxon>
        <taxon>Teleostei</taxon>
        <taxon>Ostariophysi</taxon>
        <taxon>Cypriniformes</taxon>
        <taxon>Cyprinidae</taxon>
        <taxon>Labeoninae</taxon>
        <taxon>Labeonini</taxon>
        <taxon>Cirrhinus</taxon>
    </lineage>
</organism>
<evidence type="ECO:0000259" key="4">
    <source>
        <dbReference type="Pfam" id="PF00078"/>
    </source>
</evidence>
<dbReference type="Gene3D" id="3.10.10.10">
    <property type="entry name" value="HIV Type 1 Reverse Transcriptase, subunit A, domain 1"/>
    <property type="match status" value="1"/>
</dbReference>
<evidence type="ECO:0000313" key="6">
    <source>
        <dbReference type="EMBL" id="KAL1246561.1"/>
    </source>
</evidence>
<dbReference type="InterPro" id="IPR043502">
    <property type="entry name" value="DNA/RNA_pol_sf"/>
</dbReference>
<dbReference type="PANTHER" id="PTHR37984">
    <property type="entry name" value="PROTEIN CBG26694"/>
    <property type="match status" value="1"/>
</dbReference>
<name>A0ABR3L0X8_9TELE</name>
<dbReference type="Pfam" id="PF17919">
    <property type="entry name" value="RT_RNaseH_2"/>
    <property type="match status" value="1"/>
</dbReference>
<dbReference type="EC" id="3.1.26.4" evidence="2"/>
<evidence type="ECO:0000256" key="1">
    <source>
        <dbReference type="ARBA" id="ARBA00010879"/>
    </source>
</evidence>
<evidence type="ECO:0000256" key="3">
    <source>
        <dbReference type="ARBA" id="ARBA00023268"/>
    </source>
</evidence>
<dbReference type="InterPro" id="IPR000477">
    <property type="entry name" value="RT_dom"/>
</dbReference>
<evidence type="ECO:0000259" key="5">
    <source>
        <dbReference type="Pfam" id="PF17919"/>
    </source>
</evidence>
<keyword evidence="3" id="KW-0511">Multifunctional enzyme</keyword>
<dbReference type="Proteomes" id="UP001558613">
    <property type="component" value="Unassembled WGS sequence"/>
</dbReference>
<gene>
    <name evidence="6" type="ORF">QQF64_034606</name>
</gene>